<protein>
    <recommendedName>
        <fullName evidence="3">UFSP1/2/DUB catalytic domain-containing protein</fullName>
    </recommendedName>
</protein>
<dbReference type="GeneID" id="27352334"/>
<dbReference type="AlphaFoldDB" id="A0A0D2CCE7"/>
<evidence type="ECO:0000313" key="4">
    <source>
        <dbReference type="EMBL" id="KIW47572.1"/>
    </source>
</evidence>
<sequence length="519" mass="58014">MAHQDRKQYAPCPYCCYNSHESNKLDRHIRHCHSDKQNSDHDSPDPPLDRQSDLTDFELAQILAFEEAGLPRELALSDPPRAPSSKAVIHLPESANPSSRQSPSRHANDASQWAQCFCGEQIHILELDAHSEMHAQESISVEDDDLPTMDTAEMSSAAVQPVSDISNAFSTKLPKSLRNYDQVHAKTRPSNSKRRAPSLKDIFLGTTGASKKTTAVTAEEGKTRRLGKAELGPYAHERQMPKWLRRMLEEGAKVSVTNRIGPDGNLIRVENIANETPNLVPVLARLSQLDRNVERAFYCSPEVRHVCKMHLEGGFCGYRNIQMLISYIQHASPKGAKFFPGRLPNILRLQDMIEDAWDQDINSTSRIETGGIRLTRKYIGTPEAQALFMSLDIPCEASAYTTTSNVEAVETMLCAVCEYFDDESTKDNVDKVVITDKPPIYFQHKGHSMTIVGVESNLDGDVNLVVFDPMFNPSPALKKIVLSGNTYFKCAHPGKLLKGHRRGVKYLGKYGAFELLRLK</sequence>
<dbReference type="STRING" id="215243.A0A0D2CCE7"/>
<dbReference type="InterPro" id="IPR012462">
    <property type="entry name" value="UFSP1/2_DUB_cat"/>
</dbReference>
<gene>
    <name evidence="4" type="ORF">PV06_00260</name>
</gene>
<dbReference type="GO" id="GO:0016787">
    <property type="term" value="F:hydrolase activity"/>
    <property type="evidence" value="ECO:0007669"/>
    <property type="project" value="UniProtKB-KW"/>
</dbReference>
<keyword evidence="5" id="KW-1185">Reference proteome</keyword>
<keyword evidence="1" id="KW-0378">Hydrolase</keyword>
<reference evidence="4 5" key="1">
    <citation type="submission" date="2015-01" db="EMBL/GenBank/DDBJ databases">
        <title>The Genome Sequence of Exophiala oligosperma CBS72588.</title>
        <authorList>
            <consortium name="The Broad Institute Genomics Platform"/>
            <person name="Cuomo C."/>
            <person name="de Hoog S."/>
            <person name="Gorbushina A."/>
            <person name="Stielow B."/>
            <person name="Teixiera M."/>
            <person name="Abouelleil A."/>
            <person name="Chapman S.B."/>
            <person name="Priest M."/>
            <person name="Young S.K."/>
            <person name="Wortman J."/>
            <person name="Nusbaum C."/>
            <person name="Birren B."/>
        </authorList>
    </citation>
    <scope>NUCLEOTIDE SEQUENCE [LARGE SCALE GENOMIC DNA]</scope>
    <source>
        <strain evidence="4 5">CBS 72588</strain>
    </source>
</reference>
<evidence type="ECO:0000256" key="1">
    <source>
        <dbReference type="ARBA" id="ARBA00022801"/>
    </source>
</evidence>
<dbReference type="EMBL" id="KN847332">
    <property type="protein sequence ID" value="KIW47572.1"/>
    <property type="molecule type" value="Genomic_DNA"/>
</dbReference>
<dbReference type="HOGENOM" id="CLU_013053_3_0_1"/>
<proteinExistence type="predicted"/>
<dbReference type="VEuPathDB" id="FungiDB:PV06_00260"/>
<organism evidence="4 5">
    <name type="scientific">Exophiala oligosperma</name>
    <dbReference type="NCBI Taxonomy" id="215243"/>
    <lineage>
        <taxon>Eukaryota</taxon>
        <taxon>Fungi</taxon>
        <taxon>Dikarya</taxon>
        <taxon>Ascomycota</taxon>
        <taxon>Pezizomycotina</taxon>
        <taxon>Eurotiomycetes</taxon>
        <taxon>Chaetothyriomycetidae</taxon>
        <taxon>Chaetothyriales</taxon>
        <taxon>Herpotrichiellaceae</taxon>
        <taxon>Exophiala</taxon>
    </lineage>
</organism>
<feature type="region of interest" description="Disordered" evidence="2">
    <location>
        <begin position="33"/>
        <end position="52"/>
    </location>
</feature>
<feature type="domain" description="UFSP1/2/DUB catalytic" evidence="3">
    <location>
        <begin position="294"/>
        <end position="516"/>
    </location>
</feature>
<dbReference type="Pfam" id="PF07910">
    <property type="entry name" value="Peptidase_C78"/>
    <property type="match status" value="1"/>
</dbReference>
<dbReference type="OrthoDB" id="288987at2759"/>
<evidence type="ECO:0000313" key="5">
    <source>
        <dbReference type="Proteomes" id="UP000053342"/>
    </source>
</evidence>
<dbReference type="Proteomes" id="UP000053342">
    <property type="component" value="Unassembled WGS sequence"/>
</dbReference>
<dbReference type="Gene3D" id="3.90.70.130">
    <property type="match status" value="1"/>
</dbReference>
<dbReference type="RefSeq" id="XP_016267788.1">
    <property type="nucleotide sequence ID" value="XM_016400735.1"/>
</dbReference>
<evidence type="ECO:0000256" key="2">
    <source>
        <dbReference type="SAM" id="MobiDB-lite"/>
    </source>
</evidence>
<name>A0A0D2CCE7_9EURO</name>
<evidence type="ECO:0000259" key="3">
    <source>
        <dbReference type="Pfam" id="PF07910"/>
    </source>
</evidence>
<accession>A0A0D2CCE7</accession>